<reference evidence="1 2" key="1">
    <citation type="submission" date="2011-04" db="EMBL/GenBank/DDBJ databases">
        <authorList>
            <person name="Durkin A.S."/>
            <person name="Radune D."/>
            <person name="Hostetler J."/>
            <person name="Torralba M."/>
            <person name="Gillis M."/>
            <person name="Methe B."/>
            <person name="Sutton G."/>
            <person name="Nelson K.E."/>
        </authorList>
    </citation>
    <scope>NUCLEOTIDE SEQUENCE [LARGE SCALE GENOMIC DNA]</scope>
    <source>
        <strain evidence="1 2">SK255</strain>
    </source>
</reference>
<proteinExistence type="predicted"/>
<dbReference type="EMBL" id="AFNM01000050">
    <property type="protein sequence ID" value="EGL86214.1"/>
    <property type="molecule type" value="Genomic_DNA"/>
</dbReference>
<organism evidence="1 2">
    <name type="scientific">Streptococcus oralis SK255</name>
    <dbReference type="NCBI Taxonomy" id="1005704"/>
    <lineage>
        <taxon>Bacteria</taxon>
        <taxon>Bacillati</taxon>
        <taxon>Bacillota</taxon>
        <taxon>Bacilli</taxon>
        <taxon>Lactobacillales</taxon>
        <taxon>Streptococcaceae</taxon>
        <taxon>Streptococcus</taxon>
    </lineage>
</organism>
<name>F5VWK2_STROR</name>
<gene>
    <name evidence="1" type="ORF">HMPREF9968_0054</name>
</gene>
<evidence type="ECO:0000313" key="2">
    <source>
        <dbReference type="Proteomes" id="UP000003695"/>
    </source>
</evidence>
<dbReference type="AlphaFoldDB" id="F5VWK2"/>
<comment type="caution">
    <text evidence="1">The sequence shown here is derived from an EMBL/GenBank/DDBJ whole genome shotgun (WGS) entry which is preliminary data.</text>
</comment>
<dbReference type="Proteomes" id="UP000003695">
    <property type="component" value="Unassembled WGS sequence"/>
</dbReference>
<protein>
    <submittedName>
        <fullName evidence="1">Uncharacterized protein</fullName>
    </submittedName>
</protein>
<evidence type="ECO:0000313" key="1">
    <source>
        <dbReference type="EMBL" id="EGL86214.1"/>
    </source>
</evidence>
<sequence>MIFYGGLGAEPPSYLIVSCQNWKVLVSWRYDFWDIVDTISELAKPYKNENQLV</sequence>
<dbReference type="PATRIC" id="fig|1005704.3.peg.1592"/>
<accession>F5VWK2</accession>